<dbReference type="KEGG" id="mch:Mchl_4833"/>
<dbReference type="Proteomes" id="UP000002385">
    <property type="component" value="Chromosome"/>
</dbReference>
<keyword evidence="2" id="KW-0472">Membrane</keyword>
<proteinExistence type="predicted"/>
<reference evidence="4" key="1">
    <citation type="submission" date="2008-12" db="EMBL/GenBank/DDBJ databases">
        <title>Complete sequence of chromosome of Methylobacterium chloromethanicum CM4.</title>
        <authorList>
            <consortium name="US DOE Joint Genome Institute"/>
            <person name="Lucas S."/>
            <person name="Copeland A."/>
            <person name="Lapidus A."/>
            <person name="Glavina del Rio T."/>
            <person name="Dalin E."/>
            <person name="Tice H."/>
            <person name="Bruce D."/>
            <person name="Goodwin L."/>
            <person name="Pitluck S."/>
            <person name="Chertkov O."/>
            <person name="Brettin T."/>
            <person name="Detter J.C."/>
            <person name="Han C."/>
            <person name="Larimer F."/>
            <person name="Land M."/>
            <person name="Hauser L."/>
            <person name="Kyrpides N."/>
            <person name="Mikhailova N."/>
            <person name="Marx C."/>
            <person name="Richardson P."/>
        </authorList>
    </citation>
    <scope>NUCLEOTIDE SEQUENCE [LARGE SCALE GENOMIC DNA]</scope>
    <source>
        <strain evidence="4">CM4 / NCIMB 13688</strain>
    </source>
</reference>
<keyword evidence="2" id="KW-1133">Transmembrane helix</keyword>
<gene>
    <name evidence="3" type="ordered locus">Mchl_4833</name>
</gene>
<sequence length="140" mass="14728">MRIKAKLVMATIGIVAVILLMRVLSPDTDCPDGQVAGSTIAGTPVCLAMADPVSERSAAEMRGLLRFAHGLGLDEETVRGIYEAVGREAMATGASDDERMAEIRKRMLLAVNCYERSPSMTGQSSTRAGSGTGARLVAAE</sequence>
<organism evidence="3 4">
    <name type="scientific">Methylorubrum extorquens (strain CM4 / NCIMB 13688)</name>
    <name type="common">Methylobacterium extorquens</name>
    <dbReference type="NCBI Taxonomy" id="440085"/>
    <lineage>
        <taxon>Bacteria</taxon>
        <taxon>Pseudomonadati</taxon>
        <taxon>Pseudomonadota</taxon>
        <taxon>Alphaproteobacteria</taxon>
        <taxon>Hyphomicrobiales</taxon>
        <taxon>Methylobacteriaceae</taxon>
        <taxon>Methylorubrum</taxon>
    </lineage>
</organism>
<evidence type="ECO:0000256" key="2">
    <source>
        <dbReference type="SAM" id="Phobius"/>
    </source>
</evidence>
<name>B7KRS3_METC4</name>
<feature type="transmembrane region" description="Helical" evidence="2">
    <location>
        <begin position="7"/>
        <end position="24"/>
    </location>
</feature>
<dbReference type="RefSeq" id="WP_015952581.1">
    <property type="nucleotide sequence ID" value="NC_011757.1"/>
</dbReference>
<dbReference type="AlphaFoldDB" id="B7KRS3"/>
<feature type="compositionally biased region" description="Polar residues" evidence="1">
    <location>
        <begin position="118"/>
        <end position="129"/>
    </location>
</feature>
<evidence type="ECO:0000313" key="4">
    <source>
        <dbReference type="Proteomes" id="UP000002385"/>
    </source>
</evidence>
<evidence type="ECO:0000256" key="1">
    <source>
        <dbReference type="SAM" id="MobiDB-lite"/>
    </source>
</evidence>
<feature type="region of interest" description="Disordered" evidence="1">
    <location>
        <begin position="118"/>
        <end position="140"/>
    </location>
</feature>
<keyword evidence="2" id="KW-0812">Transmembrane</keyword>
<evidence type="ECO:0000313" key="3">
    <source>
        <dbReference type="EMBL" id="ACK85600.1"/>
    </source>
</evidence>
<reference evidence="3 4" key="2">
    <citation type="journal article" date="2012" name="J. Bacteriol.">
        <title>Complete genome sequences of six strains of the genus Methylobacterium.</title>
        <authorList>
            <person name="Marx C.J."/>
            <person name="Bringel F."/>
            <person name="Chistoserdova L."/>
            <person name="Moulin L."/>
            <person name="Farhan Ul Haque M."/>
            <person name="Fleischman D.E."/>
            <person name="Gruffaz C."/>
            <person name="Jourand P."/>
            <person name="Knief C."/>
            <person name="Lee M.C."/>
            <person name="Muller E.E."/>
            <person name="Nadalig T."/>
            <person name="Peyraud R."/>
            <person name="Roselli S."/>
            <person name="Russ L."/>
            <person name="Goodwin L.A."/>
            <person name="Ivanova N."/>
            <person name="Kyrpides N."/>
            <person name="Lajus A."/>
            <person name="Land M.L."/>
            <person name="Medigue C."/>
            <person name="Mikhailova N."/>
            <person name="Nolan M."/>
            <person name="Woyke T."/>
            <person name="Stolyar S."/>
            <person name="Vorholt J.A."/>
            <person name="Vuilleumier S."/>
        </authorList>
    </citation>
    <scope>NUCLEOTIDE SEQUENCE [LARGE SCALE GENOMIC DNA]</scope>
    <source>
        <strain evidence="4">CM4 / NCIMB 13688</strain>
    </source>
</reference>
<dbReference type="HOGENOM" id="CLU_1832800_0_0_5"/>
<dbReference type="EMBL" id="CP001298">
    <property type="protein sequence ID" value="ACK85600.1"/>
    <property type="molecule type" value="Genomic_DNA"/>
</dbReference>
<accession>B7KRS3</accession>
<protein>
    <submittedName>
        <fullName evidence="3">Uncharacterized protein</fullName>
    </submittedName>
</protein>